<sequence>MQKFWLLVLAASLGGLPAVISLSIKRTDVKDPVTVGQSLDNEETLYFCNITLGTPKQSLRLVLDTGSSDLLVLSSSCAYVSPDFNISYADATGAAGDYVTDNVQIRGATVKDFQFGVGYSSSSSEGVLGIEYATNEVQIGRLDKSAYTNLPQTMVKSGLIKSNAYSLWLNDLGADTGSIVFGGVNTGKYHDELQTLPIQTVNGVYSELIIALTGISLSSSSNYHNYSSSNALPVAVLLDSGSSLTYLPKAIIQIGIDELVLNSGDLRFRNDARACIFGIVPAGDSAAVLGDTFLRSAYVVYDLSKNEISIAKTNFKPTEDNILEIGTGDDSVPAATLVSNPVTSTVADGSGARIGGPTDFPKHFVMVAAAIGYVLAI</sequence>
<feature type="chain" id="PRO_5025048122" evidence="12">
    <location>
        <begin position="22"/>
        <end position="377"/>
    </location>
</feature>
<gene>
    <name evidence="14" type="ORF">BDV28DRAFT_161515</name>
</gene>
<evidence type="ECO:0000256" key="6">
    <source>
        <dbReference type="ARBA" id="ARBA00022729"/>
    </source>
</evidence>
<keyword evidence="4 11" id="KW-0645">Protease</keyword>
<dbReference type="InterPro" id="IPR001969">
    <property type="entry name" value="Aspartic_peptidase_AS"/>
</dbReference>
<evidence type="ECO:0000256" key="3">
    <source>
        <dbReference type="ARBA" id="ARBA00022622"/>
    </source>
</evidence>
<keyword evidence="7 11" id="KW-0064">Aspartyl protease</keyword>
<dbReference type="InterPro" id="IPR033876">
    <property type="entry name" value="SAP-like"/>
</dbReference>
<protein>
    <submittedName>
        <fullName evidence="14">Aspartic peptidase domain-containing protein</fullName>
    </submittedName>
</protein>
<feature type="signal peptide" evidence="12">
    <location>
        <begin position="1"/>
        <end position="21"/>
    </location>
</feature>
<evidence type="ECO:0000256" key="2">
    <source>
        <dbReference type="ARBA" id="ARBA00007447"/>
    </source>
</evidence>
<comment type="similarity">
    <text evidence="2 11">Belongs to the peptidase A1 family.</text>
</comment>
<reference evidence="15" key="1">
    <citation type="submission" date="2019-04" db="EMBL/GenBank/DDBJ databases">
        <title>Friends and foes A comparative genomics studyof 23 Aspergillus species from section Flavi.</title>
        <authorList>
            <consortium name="DOE Joint Genome Institute"/>
            <person name="Kjaerbolling I."/>
            <person name="Vesth T."/>
            <person name="Frisvad J.C."/>
            <person name="Nybo J.L."/>
            <person name="Theobald S."/>
            <person name="Kildgaard S."/>
            <person name="Isbrandt T."/>
            <person name="Kuo A."/>
            <person name="Sato A."/>
            <person name="Lyhne E.K."/>
            <person name="Kogle M.E."/>
            <person name="Wiebenga A."/>
            <person name="Kun R.S."/>
            <person name="Lubbers R.J."/>
            <person name="Makela M.R."/>
            <person name="Barry K."/>
            <person name="Chovatia M."/>
            <person name="Clum A."/>
            <person name="Daum C."/>
            <person name="Haridas S."/>
            <person name="He G."/>
            <person name="LaButti K."/>
            <person name="Lipzen A."/>
            <person name="Mondo S."/>
            <person name="Riley R."/>
            <person name="Salamov A."/>
            <person name="Simmons B.A."/>
            <person name="Magnuson J.K."/>
            <person name="Henrissat B."/>
            <person name="Mortensen U.H."/>
            <person name="Larsen T.O."/>
            <person name="Devries R.P."/>
            <person name="Grigoriev I.V."/>
            <person name="Machida M."/>
            <person name="Baker S.E."/>
            <person name="Andersen M.R."/>
        </authorList>
    </citation>
    <scope>NUCLEOTIDE SEQUENCE [LARGE SCALE GENOMIC DNA]</scope>
    <source>
        <strain evidence="15">CBS 553.77</strain>
    </source>
</reference>
<evidence type="ECO:0000256" key="10">
    <source>
        <dbReference type="ARBA" id="ARBA00023180"/>
    </source>
</evidence>
<dbReference type="OrthoDB" id="771136at2759"/>
<evidence type="ECO:0000313" key="14">
    <source>
        <dbReference type="EMBL" id="KAE8348250.1"/>
    </source>
</evidence>
<evidence type="ECO:0000256" key="12">
    <source>
        <dbReference type="SAM" id="SignalP"/>
    </source>
</evidence>
<keyword evidence="6 12" id="KW-0732">Signal</keyword>
<keyword evidence="3" id="KW-0472">Membrane</keyword>
<dbReference type="SUPFAM" id="SSF50630">
    <property type="entry name" value="Acid proteases"/>
    <property type="match status" value="1"/>
</dbReference>
<dbReference type="GO" id="GO:0005576">
    <property type="term" value="C:extracellular region"/>
    <property type="evidence" value="ECO:0007669"/>
    <property type="project" value="TreeGrafter"/>
</dbReference>
<dbReference type="GO" id="GO:0006508">
    <property type="term" value="P:proteolysis"/>
    <property type="evidence" value="ECO:0007669"/>
    <property type="project" value="UniProtKB-KW"/>
</dbReference>
<evidence type="ECO:0000256" key="11">
    <source>
        <dbReference type="RuleBase" id="RU000454"/>
    </source>
</evidence>
<keyword evidence="8 11" id="KW-0378">Hydrolase</keyword>
<keyword evidence="15" id="KW-1185">Reference proteome</keyword>
<dbReference type="PROSITE" id="PS51767">
    <property type="entry name" value="PEPTIDASE_A1"/>
    <property type="match status" value="1"/>
</dbReference>
<accession>A0A5N6YX46</accession>
<comment type="subcellular location">
    <subcellularLocation>
        <location evidence="1">Cell membrane</location>
        <topology evidence="1">Lipid-anchor</topology>
        <topology evidence="1">GPI-anchor</topology>
    </subcellularLocation>
</comment>
<keyword evidence="10" id="KW-0325">Glycoprotein</keyword>
<name>A0A5N6YX46_9EURO</name>
<evidence type="ECO:0000313" key="15">
    <source>
        <dbReference type="Proteomes" id="UP000327118"/>
    </source>
</evidence>
<evidence type="ECO:0000256" key="5">
    <source>
        <dbReference type="ARBA" id="ARBA00022685"/>
    </source>
</evidence>
<dbReference type="CDD" id="cd05474">
    <property type="entry name" value="SAP_like"/>
    <property type="match status" value="1"/>
</dbReference>
<evidence type="ECO:0000256" key="8">
    <source>
        <dbReference type="ARBA" id="ARBA00022801"/>
    </source>
</evidence>
<keyword evidence="3" id="KW-0449">Lipoprotein</keyword>
<dbReference type="InterPro" id="IPR021109">
    <property type="entry name" value="Peptidase_aspartic_dom_sf"/>
</dbReference>
<evidence type="ECO:0000256" key="4">
    <source>
        <dbReference type="ARBA" id="ARBA00022670"/>
    </source>
</evidence>
<dbReference type="Pfam" id="PF00026">
    <property type="entry name" value="Asp"/>
    <property type="match status" value="2"/>
</dbReference>
<dbReference type="PANTHER" id="PTHR47965">
    <property type="entry name" value="ASPARTYL PROTEASE-RELATED"/>
    <property type="match status" value="1"/>
</dbReference>
<feature type="domain" description="Peptidase A1" evidence="13">
    <location>
        <begin position="46"/>
        <end position="377"/>
    </location>
</feature>
<dbReference type="GO" id="GO:0031505">
    <property type="term" value="P:fungal-type cell wall organization"/>
    <property type="evidence" value="ECO:0007669"/>
    <property type="project" value="TreeGrafter"/>
</dbReference>
<dbReference type="GO" id="GO:0005886">
    <property type="term" value="C:plasma membrane"/>
    <property type="evidence" value="ECO:0007669"/>
    <property type="project" value="UniProtKB-SubCell"/>
</dbReference>
<keyword evidence="9" id="KW-0865">Zymogen</keyword>
<dbReference type="GO" id="GO:0009277">
    <property type="term" value="C:fungal-type cell wall"/>
    <property type="evidence" value="ECO:0007669"/>
    <property type="project" value="TreeGrafter"/>
</dbReference>
<organism evidence="14 15">
    <name type="scientific">Aspergillus coremiiformis</name>
    <dbReference type="NCBI Taxonomy" id="138285"/>
    <lineage>
        <taxon>Eukaryota</taxon>
        <taxon>Fungi</taxon>
        <taxon>Dikarya</taxon>
        <taxon>Ascomycota</taxon>
        <taxon>Pezizomycotina</taxon>
        <taxon>Eurotiomycetes</taxon>
        <taxon>Eurotiomycetidae</taxon>
        <taxon>Eurotiales</taxon>
        <taxon>Aspergillaceae</taxon>
        <taxon>Aspergillus</taxon>
        <taxon>Aspergillus subgen. Circumdati</taxon>
    </lineage>
</organism>
<dbReference type="PRINTS" id="PR00792">
    <property type="entry name" value="PEPSIN"/>
</dbReference>
<evidence type="ECO:0000256" key="9">
    <source>
        <dbReference type="ARBA" id="ARBA00023145"/>
    </source>
</evidence>
<proteinExistence type="inferred from homology"/>
<dbReference type="InterPro" id="IPR001461">
    <property type="entry name" value="Aspartic_peptidase_A1"/>
</dbReference>
<dbReference type="PROSITE" id="PS00141">
    <property type="entry name" value="ASP_PROTEASE"/>
    <property type="match status" value="2"/>
</dbReference>
<dbReference type="AlphaFoldDB" id="A0A5N6YX46"/>
<dbReference type="InterPro" id="IPR033121">
    <property type="entry name" value="PEPTIDASE_A1"/>
</dbReference>
<dbReference type="Gene3D" id="2.40.70.10">
    <property type="entry name" value="Acid Proteases"/>
    <property type="match status" value="4"/>
</dbReference>
<keyword evidence="5" id="KW-0165">Cleavage on pair of basic residues</keyword>
<evidence type="ECO:0000256" key="1">
    <source>
        <dbReference type="ARBA" id="ARBA00004609"/>
    </source>
</evidence>
<dbReference type="EMBL" id="ML739612">
    <property type="protein sequence ID" value="KAE8348250.1"/>
    <property type="molecule type" value="Genomic_DNA"/>
</dbReference>
<dbReference type="GO" id="GO:0004190">
    <property type="term" value="F:aspartic-type endopeptidase activity"/>
    <property type="evidence" value="ECO:0007669"/>
    <property type="project" value="UniProtKB-KW"/>
</dbReference>
<evidence type="ECO:0000259" key="13">
    <source>
        <dbReference type="PROSITE" id="PS51767"/>
    </source>
</evidence>
<dbReference type="Proteomes" id="UP000327118">
    <property type="component" value="Unassembled WGS sequence"/>
</dbReference>
<dbReference type="GO" id="GO:0098552">
    <property type="term" value="C:side of membrane"/>
    <property type="evidence" value="ECO:0007669"/>
    <property type="project" value="UniProtKB-KW"/>
</dbReference>
<dbReference type="PANTHER" id="PTHR47965:SF12">
    <property type="entry name" value="ASPARTIC PROTEINASE 3-RELATED"/>
    <property type="match status" value="1"/>
</dbReference>
<keyword evidence="3" id="KW-0336">GPI-anchor</keyword>
<evidence type="ECO:0000256" key="7">
    <source>
        <dbReference type="ARBA" id="ARBA00022750"/>
    </source>
</evidence>